<evidence type="ECO:0000256" key="2">
    <source>
        <dbReference type="SAM" id="Phobius"/>
    </source>
</evidence>
<dbReference type="Proteomes" id="UP001162001">
    <property type="component" value="Segment"/>
</dbReference>
<feature type="region of interest" description="Disordered" evidence="1">
    <location>
        <begin position="106"/>
        <end position="127"/>
    </location>
</feature>
<evidence type="ECO:0000313" key="3">
    <source>
        <dbReference type="EMBL" id="QKF94009.1"/>
    </source>
</evidence>
<feature type="transmembrane region" description="Helical" evidence="2">
    <location>
        <begin position="47"/>
        <end position="66"/>
    </location>
</feature>
<protein>
    <submittedName>
        <fullName evidence="3">Uncharacterized protein</fullName>
    </submittedName>
</protein>
<sequence>MFNFHINLTKNESTRMWIDITKFLTIAVIVHLLLYSVDEYGDLFDEAALKLFLYITFGLVIYHLIIRKLVDKYIIHKTVQAETEQLPEIKQKPKQKIVKKEIKKTKKPILRKQPIKKNNNKKVSFKE</sequence>
<keyword evidence="4" id="KW-1185">Reference proteome</keyword>
<keyword evidence="2" id="KW-0472">Membrane</keyword>
<evidence type="ECO:0000256" key="1">
    <source>
        <dbReference type="SAM" id="MobiDB-lite"/>
    </source>
</evidence>
<reference evidence="3 4" key="1">
    <citation type="submission" date="2020-04" db="EMBL/GenBank/DDBJ databases">
        <title>Advantages and limits of metagenomic assembly and binning of a giant virus.</title>
        <authorList>
            <person name="Schulz F."/>
            <person name="Andreani J."/>
            <person name="Francis R."/>
            <person name="Boudjemaa H."/>
            <person name="Bou Khalil J.Y."/>
            <person name="Lee J."/>
            <person name="La Scola B."/>
            <person name="Woyke T."/>
        </authorList>
    </citation>
    <scope>NUCLEOTIDE SEQUENCE [LARGE SCALE GENOMIC DNA]</scope>
    <source>
        <strain evidence="3 4">FV1/VV64</strain>
    </source>
</reference>
<evidence type="ECO:0000313" key="4">
    <source>
        <dbReference type="Proteomes" id="UP001162001"/>
    </source>
</evidence>
<proteinExistence type="predicted"/>
<keyword evidence="2" id="KW-0812">Transmembrane</keyword>
<gene>
    <name evidence="3" type="ORF">Fadolivirus_1_551</name>
</gene>
<feature type="transmembrane region" description="Helical" evidence="2">
    <location>
        <begin position="16"/>
        <end position="35"/>
    </location>
</feature>
<accession>A0A7D3UV83</accession>
<name>A0A7D3UV83_9VIRU</name>
<dbReference type="EMBL" id="MT418680">
    <property type="protein sequence ID" value="QKF94009.1"/>
    <property type="molecule type" value="Genomic_DNA"/>
</dbReference>
<feature type="compositionally biased region" description="Basic residues" evidence="1">
    <location>
        <begin position="106"/>
        <end position="120"/>
    </location>
</feature>
<keyword evidence="2" id="KW-1133">Transmembrane helix</keyword>
<organism evidence="3 4">
    <name type="scientific">Fadolivirus FV1/VV64</name>
    <dbReference type="NCBI Taxonomy" id="3070911"/>
    <lineage>
        <taxon>Viruses</taxon>
        <taxon>Varidnaviria</taxon>
        <taxon>Bamfordvirae</taxon>
        <taxon>Nucleocytoviricota</taxon>
        <taxon>Megaviricetes</taxon>
        <taxon>Imitervirales</taxon>
        <taxon>Mimiviridae</taxon>
        <taxon>Klosneuvirinae</taxon>
        <taxon>Fadolivirus</taxon>
        <taxon>Fadolivirus algeromassiliense</taxon>
    </lineage>
</organism>